<name>A0ABS2YKL0_POLSP</name>
<dbReference type="EMBL" id="JAAWVQ010159993">
    <property type="protein sequence ID" value="MBN3286740.1"/>
    <property type="molecule type" value="Genomic_DNA"/>
</dbReference>
<proteinExistence type="predicted"/>
<reference evidence="6" key="1">
    <citation type="journal article" date="2021" name="Cell">
        <title>Tracing the genetic footprints of vertebrate landing in non-teleost ray-finned fishes.</title>
        <authorList>
            <person name="Bi X."/>
            <person name="Wang K."/>
            <person name="Yang L."/>
            <person name="Pan H."/>
            <person name="Jiang H."/>
            <person name="Wei Q."/>
            <person name="Fang M."/>
            <person name="Yu H."/>
            <person name="Zhu C."/>
            <person name="Cai Y."/>
            <person name="He Y."/>
            <person name="Gan X."/>
            <person name="Zeng H."/>
            <person name="Yu D."/>
            <person name="Zhu Y."/>
            <person name="Jiang H."/>
            <person name="Qiu Q."/>
            <person name="Yang H."/>
            <person name="Zhang Y.E."/>
            <person name="Wang W."/>
            <person name="Zhu M."/>
            <person name="He S."/>
            <person name="Zhang G."/>
        </authorList>
    </citation>
    <scope>NUCLEOTIDE SEQUENCE</scope>
    <source>
        <strain evidence="6">Pddl_001</strain>
    </source>
</reference>
<keyword evidence="7" id="KW-1185">Reference proteome</keyword>
<dbReference type="Proteomes" id="UP001166093">
    <property type="component" value="Unassembled WGS sequence"/>
</dbReference>
<evidence type="ECO:0000256" key="3">
    <source>
        <dbReference type="SAM" id="Phobius"/>
    </source>
</evidence>
<dbReference type="Gene3D" id="1.20.272.10">
    <property type="match status" value="1"/>
</dbReference>
<feature type="non-terminal residue" evidence="6">
    <location>
        <position position="161"/>
    </location>
</feature>
<dbReference type="PANTHER" id="PTHR13779:SF7">
    <property type="entry name" value="ATPASE WRNIP1"/>
    <property type="match status" value="1"/>
</dbReference>
<keyword evidence="3" id="KW-1133">Transmembrane helix</keyword>
<feature type="transmembrane region" description="Helical" evidence="3">
    <location>
        <begin position="143"/>
        <end position="159"/>
    </location>
</feature>
<protein>
    <submittedName>
        <fullName evidence="6">WRIP1 ATPase</fullName>
    </submittedName>
</protein>
<organism evidence="6 7">
    <name type="scientific">Polyodon spathula</name>
    <name type="common">North American paddlefish</name>
    <name type="synonym">Squalus spathula</name>
    <dbReference type="NCBI Taxonomy" id="7913"/>
    <lineage>
        <taxon>Eukaryota</taxon>
        <taxon>Metazoa</taxon>
        <taxon>Chordata</taxon>
        <taxon>Craniata</taxon>
        <taxon>Vertebrata</taxon>
        <taxon>Euteleostomi</taxon>
        <taxon>Actinopterygii</taxon>
        <taxon>Chondrostei</taxon>
        <taxon>Acipenseriformes</taxon>
        <taxon>Polyodontidae</taxon>
        <taxon>Polyodon</taxon>
    </lineage>
</organism>
<feature type="domain" description="AAA C-terminal" evidence="5">
    <location>
        <begin position="4"/>
        <end position="79"/>
    </location>
</feature>
<evidence type="ECO:0000259" key="4">
    <source>
        <dbReference type="Pfam" id="PF12002"/>
    </source>
</evidence>
<keyword evidence="3" id="KW-0812">Transmembrane</keyword>
<dbReference type="PANTHER" id="PTHR13779">
    <property type="entry name" value="WERNER HELICASE-INTERACTING PROTEIN 1 FAMILY MEMBER"/>
    <property type="match status" value="1"/>
</dbReference>
<dbReference type="Pfam" id="PF16193">
    <property type="entry name" value="AAA_assoc_2"/>
    <property type="match status" value="1"/>
</dbReference>
<feature type="non-terminal residue" evidence="6">
    <location>
        <position position="1"/>
    </location>
</feature>
<evidence type="ECO:0000259" key="5">
    <source>
        <dbReference type="Pfam" id="PF16193"/>
    </source>
</evidence>
<evidence type="ECO:0000256" key="1">
    <source>
        <dbReference type="ARBA" id="ARBA00022741"/>
    </source>
</evidence>
<dbReference type="InterPro" id="IPR032423">
    <property type="entry name" value="AAA_assoc_2"/>
</dbReference>
<keyword evidence="2" id="KW-0067">ATP-binding</keyword>
<evidence type="ECO:0000313" key="7">
    <source>
        <dbReference type="Proteomes" id="UP001166093"/>
    </source>
</evidence>
<feature type="domain" description="MgsA AAA+ ATPase C-terminal" evidence="4">
    <location>
        <begin position="80"/>
        <end position="144"/>
    </location>
</feature>
<dbReference type="SUPFAM" id="SSF48019">
    <property type="entry name" value="post-AAA+ oligomerization domain-like"/>
    <property type="match status" value="1"/>
</dbReference>
<comment type="caution">
    <text evidence="6">The sequence shown here is derived from an EMBL/GenBank/DDBJ whole genome shotgun (WGS) entry which is preliminary data.</text>
</comment>
<keyword evidence="3" id="KW-0472">Membrane</keyword>
<keyword evidence="1" id="KW-0547">Nucleotide-binding</keyword>
<evidence type="ECO:0000256" key="2">
    <source>
        <dbReference type="ARBA" id="ARBA00022840"/>
    </source>
</evidence>
<gene>
    <name evidence="6" type="primary">Wrnip1_0</name>
    <name evidence="6" type="ORF">GTO93_0002735</name>
</gene>
<dbReference type="Pfam" id="PF12002">
    <property type="entry name" value="MgsA_C"/>
    <property type="match status" value="1"/>
</dbReference>
<evidence type="ECO:0000313" key="6">
    <source>
        <dbReference type="EMBL" id="MBN3286740.1"/>
    </source>
</evidence>
<dbReference type="InterPro" id="IPR051314">
    <property type="entry name" value="AAA_ATPase_RarA/MGS1/WRNIP1"/>
</dbReference>
<dbReference type="InterPro" id="IPR008921">
    <property type="entry name" value="DNA_pol3_clamp-load_cplx_C"/>
</dbReference>
<accession>A0ABS2YKL0</accession>
<sequence>AVGTIAHLCDGAGLNGFQLAVQTRMSTENLDCLKLDKTSQTILTEEDHVKEAMQRSHILYDKAGEEDYNCKSAIHKSMRGSDENACLYMLGCMLEGGEVPLYAARGLLRFASEDVRMAEPMALTQAGSAFQASHFIGMPECEVIHVYLLFYFMICFYYNNP</sequence>
<dbReference type="InterPro" id="IPR021886">
    <property type="entry name" value="MgsA_C"/>
</dbReference>